<evidence type="ECO:0000259" key="1">
    <source>
        <dbReference type="Pfam" id="PF13456"/>
    </source>
</evidence>
<dbReference type="InterPro" id="IPR052929">
    <property type="entry name" value="RNase_H-like_EbsB-rel"/>
</dbReference>
<dbReference type="Pfam" id="PF13456">
    <property type="entry name" value="RVT_3"/>
    <property type="match status" value="1"/>
</dbReference>
<dbReference type="Gene3D" id="3.30.420.10">
    <property type="entry name" value="Ribonuclease H-like superfamily/Ribonuclease H"/>
    <property type="match status" value="1"/>
</dbReference>
<dbReference type="InterPro" id="IPR002156">
    <property type="entry name" value="RNaseH_domain"/>
</dbReference>
<dbReference type="EMBL" id="JACGWJ010000025">
    <property type="protein sequence ID" value="KAL0316167.1"/>
    <property type="molecule type" value="Genomic_DNA"/>
</dbReference>
<dbReference type="PANTHER" id="PTHR47074">
    <property type="entry name" value="BNAC02G40300D PROTEIN"/>
    <property type="match status" value="1"/>
</dbReference>
<name>A0AAW2LBZ9_SESRA</name>
<reference evidence="2" key="2">
    <citation type="journal article" date="2024" name="Plant">
        <title>Genomic evolution and insights into agronomic trait innovations of Sesamum species.</title>
        <authorList>
            <person name="Miao H."/>
            <person name="Wang L."/>
            <person name="Qu L."/>
            <person name="Liu H."/>
            <person name="Sun Y."/>
            <person name="Le M."/>
            <person name="Wang Q."/>
            <person name="Wei S."/>
            <person name="Zheng Y."/>
            <person name="Lin W."/>
            <person name="Duan Y."/>
            <person name="Cao H."/>
            <person name="Xiong S."/>
            <person name="Wang X."/>
            <person name="Wei L."/>
            <person name="Li C."/>
            <person name="Ma Q."/>
            <person name="Ju M."/>
            <person name="Zhao R."/>
            <person name="Li G."/>
            <person name="Mu C."/>
            <person name="Tian Q."/>
            <person name="Mei H."/>
            <person name="Zhang T."/>
            <person name="Gao T."/>
            <person name="Zhang H."/>
        </authorList>
    </citation>
    <scope>NUCLEOTIDE SEQUENCE</scope>
    <source>
        <strain evidence="2">G02</strain>
    </source>
</reference>
<dbReference type="InterPro" id="IPR036397">
    <property type="entry name" value="RNaseH_sf"/>
</dbReference>
<comment type="caution">
    <text evidence="2">The sequence shown here is derived from an EMBL/GenBank/DDBJ whole genome shotgun (WGS) entry which is preliminary data.</text>
</comment>
<protein>
    <submittedName>
        <fullName evidence="2">Mitochondrial protein</fullName>
    </submittedName>
</protein>
<gene>
    <name evidence="2" type="ORF">Sradi_5494900</name>
</gene>
<dbReference type="GO" id="GO:0003676">
    <property type="term" value="F:nucleic acid binding"/>
    <property type="evidence" value="ECO:0007669"/>
    <property type="project" value="InterPro"/>
</dbReference>
<accession>A0AAW2LBZ9</accession>
<dbReference type="GO" id="GO:0004523">
    <property type="term" value="F:RNA-DNA hybrid ribonuclease activity"/>
    <property type="evidence" value="ECO:0007669"/>
    <property type="project" value="InterPro"/>
</dbReference>
<evidence type="ECO:0000313" key="2">
    <source>
        <dbReference type="EMBL" id="KAL0316167.1"/>
    </source>
</evidence>
<reference evidence="2" key="1">
    <citation type="submission" date="2020-06" db="EMBL/GenBank/DDBJ databases">
        <authorList>
            <person name="Li T."/>
            <person name="Hu X."/>
            <person name="Zhang T."/>
            <person name="Song X."/>
            <person name="Zhang H."/>
            <person name="Dai N."/>
            <person name="Sheng W."/>
            <person name="Hou X."/>
            <person name="Wei L."/>
        </authorList>
    </citation>
    <scope>NUCLEOTIDE SEQUENCE</scope>
    <source>
        <strain evidence="2">G02</strain>
        <tissue evidence="2">Leaf</tissue>
    </source>
</reference>
<proteinExistence type="predicted"/>
<organism evidence="2">
    <name type="scientific">Sesamum radiatum</name>
    <name type="common">Black benniseed</name>
    <dbReference type="NCBI Taxonomy" id="300843"/>
    <lineage>
        <taxon>Eukaryota</taxon>
        <taxon>Viridiplantae</taxon>
        <taxon>Streptophyta</taxon>
        <taxon>Embryophyta</taxon>
        <taxon>Tracheophyta</taxon>
        <taxon>Spermatophyta</taxon>
        <taxon>Magnoliopsida</taxon>
        <taxon>eudicotyledons</taxon>
        <taxon>Gunneridae</taxon>
        <taxon>Pentapetalae</taxon>
        <taxon>asterids</taxon>
        <taxon>lamiids</taxon>
        <taxon>Lamiales</taxon>
        <taxon>Pedaliaceae</taxon>
        <taxon>Sesamum</taxon>
    </lineage>
</organism>
<dbReference type="AlphaFoldDB" id="A0AAW2LBZ9"/>
<sequence length="301" mass="33438">MLAKQCWRVFTNPHSLLGRLLKARYFPHSSFLDAPLSSRPSLTWRSLLSARPLMLAGIRWRGGSSRSIKVWASPWIPRSSSFRPITPVATNDPNLLVSALIDHELGTWKHDRLRDLFLPVDVEAILKIPLGRTSQPDFAVWHYSADGRFSVRSAYHLVWSMRQVGASPSAPRSWTFLWTAKVPPKVGLWAMLSLGVVRLARSASPEVAEAVAAREAACLAIRFGWRYVIIEGDCEPLVLKLQSSSFDFSCTSPIVHDIKSLVSNLSCGFSLVRRTGNRVAHSIARAAGAFTVGSWNPPRSL</sequence>
<feature type="domain" description="RNase H type-1" evidence="1">
    <location>
        <begin position="198"/>
        <end position="287"/>
    </location>
</feature>
<dbReference type="PANTHER" id="PTHR47074:SF61">
    <property type="entry name" value="RNASE H TYPE-1 DOMAIN-CONTAINING PROTEIN"/>
    <property type="match status" value="1"/>
</dbReference>